<gene>
    <name evidence="5" type="primary">ORF185169</name>
</gene>
<dbReference type="GO" id="GO:0016705">
    <property type="term" value="F:oxidoreductase activity, acting on paired donors, with incorporation or reduction of molecular oxygen"/>
    <property type="evidence" value="ECO:0007669"/>
    <property type="project" value="InterPro"/>
</dbReference>
<dbReference type="PRINTS" id="PR00463">
    <property type="entry name" value="EP450I"/>
</dbReference>
<dbReference type="InterPro" id="IPR017972">
    <property type="entry name" value="Cyt_P450_CS"/>
</dbReference>
<dbReference type="Pfam" id="PF00067">
    <property type="entry name" value="p450"/>
    <property type="match status" value="1"/>
</dbReference>
<evidence type="ECO:0000256" key="2">
    <source>
        <dbReference type="PIRSR" id="PIRSR602401-1"/>
    </source>
</evidence>
<keyword evidence="4" id="KW-1133">Transmembrane helix</keyword>
<feature type="transmembrane region" description="Helical" evidence="4">
    <location>
        <begin position="12"/>
        <end position="33"/>
    </location>
</feature>
<dbReference type="PROSITE" id="PS00086">
    <property type="entry name" value="CYTOCHROME_P450"/>
    <property type="match status" value="1"/>
</dbReference>
<keyword evidence="3" id="KW-0503">Monooxygenase</keyword>
<keyword evidence="2 3" id="KW-0408">Iron</keyword>
<dbReference type="SUPFAM" id="SSF48264">
    <property type="entry name" value="Cytochrome P450"/>
    <property type="match status" value="1"/>
</dbReference>
<evidence type="ECO:0008006" key="6">
    <source>
        <dbReference type="Google" id="ProtNLM"/>
    </source>
</evidence>
<organism evidence="5">
    <name type="scientific">Arion vulgaris</name>
    <dbReference type="NCBI Taxonomy" id="1028688"/>
    <lineage>
        <taxon>Eukaryota</taxon>
        <taxon>Metazoa</taxon>
        <taxon>Spiralia</taxon>
        <taxon>Lophotrochozoa</taxon>
        <taxon>Mollusca</taxon>
        <taxon>Gastropoda</taxon>
        <taxon>Heterobranchia</taxon>
        <taxon>Euthyneura</taxon>
        <taxon>Panpulmonata</taxon>
        <taxon>Eupulmonata</taxon>
        <taxon>Stylommatophora</taxon>
        <taxon>Helicina</taxon>
        <taxon>Arionoidea</taxon>
        <taxon>Arionidae</taxon>
        <taxon>Arion</taxon>
    </lineage>
</organism>
<dbReference type="PANTHER" id="PTHR24291:SF201">
    <property type="entry name" value="CYTOCHROME P450, FAMILY 4, SUBFAMILY B, POLYPEPTIDE 7"/>
    <property type="match status" value="1"/>
</dbReference>
<evidence type="ECO:0000256" key="3">
    <source>
        <dbReference type="RuleBase" id="RU000461"/>
    </source>
</evidence>
<sequence length="511" mass="58550">MAFEFLVPDDNVRSMIAVGVVTVVAVVLLTKLFRFIRFVRHFQNIPGVPNYSILYGNLHMLPKTGEGRIAFGRRNMETINPRLTRMWWGPFRPNLAVFHPDTVKAVLKSSAPKSRGFGHVYEHVLPWIGEGLIASNGATWARSRRLLTPAFHFDILKPYVDIYNKAADTLFEKLDQYAETGESFDICPLMTMCTLEVILKCSMSYDEDVQRKGPNAYAQAAKELLTLWSKRNRTMGMWPDFLFRLSSAGRTFYKNCDYVHKVAEEIIEKRRQLIEKDGRPKGRHLDFLDILLTARDEDGNPMTTQEIRNEVDTFMFAGHDTTATGTPWIIYSLAKSQEYQTKVQAEIDEILEGRDTNSIEWSDLAKLNTLQICIKEAMRLYPPVPFIQRTLNEPIELDGRLIPAGINITIAIIHLHRNPLVWDAPDEFRPDRFLPENMKDKDSFSFTPFSAGSRNCIGQNFALNEEKVLIGRIFQRYDVTVAPDGPPVLRSATAILKSDNGLWFRLKKRQI</sequence>
<evidence type="ECO:0000313" key="5">
    <source>
        <dbReference type="EMBL" id="CEK91845.1"/>
    </source>
</evidence>
<comment type="cofactor">
    <cofactor evidence="2">
        <name>heme</name>
        <dbReference type="ChEBI" id="CHEBI:30413"/>
    </cofactor>
</comment>
<comment type="similarity">
    <text evidence="1 3">Belongs to the cytochrome P450 family.</text>
</comment>
<dbReference type="EMBL" id="HACG01044980">
    <property type="protein sequence ID" value="CEK91845.1"/>
    <property type="molecule type" value="Transcribed_RNA"/>
</dbReference>
<dbReference type="InterPro" id="IPR001128">
    <property type="entry name" value="Cyt_P450"/>
</dbReference>
<dbReference type="PANTHER" id="PTHR24291">
    <property type="entry name" value="CYTOCHROME P450 FAMILY 4"/>
    <property type="match status" value="1"/>
</dbReference>
<evidence type="ECO:0000256" key="4">
    <source>
        <dbReference type="SAM" id="Phobius"/>
    </source>
</evidence>
<name>A0A0B7BI40_9EUPU</name>
<feature type="binding site" description="axial binding residue" evidence="2">
    <location>
        <position position="456"/>
    </location>
    <ligand>
        <name>heme</name>
        <dbReference type="ChEBI" id="CHEBI:30413"/>
    </ligand>
    <ligandPart>
        <name>Fe</name>
        <dbReference type="ChEBI" id="CHEBI:18248"/>
    </ligandPart>
</feature>
<keyword evidence="2 3" id="KW-0349">Heme</keyword>
<dbReference type="GO" id="GO:0020037">
    <property type="term" value="F:heme binding"/>
    <property type="evidence" value="ECO:0007669"/>
    <property type="project" value="InterPro"/>
</dbReference>
<keyword evidence="3" id="KW-0560">Oxidoreductase</keyword>
<dbReference type="AlphaFoldDB" id="A0A0B7BI40"/>
<keyword evidence="4" id="KW-0472">Membrane</keyword>
<evidence type="ECO:0000256" key="1">
    <source>
        <dbReference type="ARBA" id="ARBA00010617"/>
    </source>
</evidence>
<accession>A0A0B7BI40</accession>
<reference evidence="5" key="1">
    <citation type="submission" date="2014-12" db="EMBL/GenBank/DDBJ databases">
        <title>Insight into the proteome of Arion vulgaris.</title>
        <authorList>
            <person name="Aradska J."/>
            <person name="Bulat T."/>
            <person name="Smidak R."/>
            <person name="Sarate P."/>
            <person name="Gangsoo J."/>
            <person name="Sialana F."/>
            <person name="Bilban M."/>
            <person name="Lubec G."/>
        </authorList>
    </citation>
    <scope>NUCLEOTIDE SEQUENCE</scope>
    <source>
        <tissue evidence="5">Skin</tissue>
    </source>
</reference>
<dbReference type="CDD" id="cd20659">
    <property type="entry name" value="CYP4B_4F-like"/>
    <property type="match status" value="1"/>
</dbReference>
<keyword evidence="2 3" id="KW-0479">Metal-binding</keyword>
<dbReference type="InterPro" id="IPR002401">
    <property type="entry name" value="Cyt_P450_E_grp-I"/>
</dbReference>
<dbReference type="GO" id="GO:0005506">
    <property type="term" value="F:iron ion binding"/>
    <property type="evidence" value="ECO:0007669"/>
    <property type="project" value="InterPro"/>
</dbReference>
<dbReference type="Gene3D" id="1.10.630.10">
    <property type="entry name" value="Cytochrome P450"/>
    <property type="match status" value="1"/>
</dbReference>
<protein>
    <recommendedName>
        <fullName evidence="6">Cytochrome P450</fullName>
    </recommendedName>
</protein>
<proteinExistence type="inferred from homology"/>
<dbReference type="InterPro" id="IPR036396">
    <property type="entry name" value="Cyt_P450_sf"/>
</dbReference>
<dbReference type="InterPro" id="IPR050196">
    <property type="entry name" value="Cytochrome_P450_Monoox"/>
</dbReference>
<keyword evidence="4" id="KW-0812">Transmembrane</keyword>
<dbReference type="GO" id="GO:0004497">
    <property type="term" value="F:monooxygenase activity"/>
    <property type="evidence" value="ECO:0007669"/>
    <property type="project" value="UniProtKB-KW"/>
</dbReference>
<dbReference type="PRINTS" id="PR00385">
    <property type="entry name" value="P450"/>
</dbReference>